<evidence type="ECO:0000313" key="3">
    <source>
        <dbReference type="Proteomes" id="UP001152798"/>
    </source>
</evidence>
<feature type="region of interest" description="Disordered" evidence="1">
    <location>
        <begin position="1"/>
        <end position="21"/>
    </location>
</feature>
<keyword evidence="3" id="KW-1185">Reference proteome</keyword>
<dbReference type="AlphaFoldDB" id="A0A9P0EBR3"/>
<accession>A0A9P0EBR3</accession>
<proteinExistence type="predicted"/>
<evidence type="ECO:0000256" key="1">
    <source>
        <dbReference type="SAM" id="MobiDB-lite"/>
    </source>
</evidence>
<sequence>MVGHVASSLRRVHTGATQAPTCTPTSDTEWAIRVLWVRTPTTHDRAEDISSRNYRRIEESLRGPTRTLFLSCRAKTLERNDRTRWQGGSRKQRYYHKLVIICITTI</sequence>
<protein>
    <submittedName>
        <fullName evidence="2">Uncharacterized protein</fullName>
    </submittedName>
</protein>
<reference evidence="2" key="1">
    <citation type="submission" date="2022-01" db="EMBL/GenBank/DDBJ databases">
        <authorList>
            <person name="King R."/>
        </authorList>
    </citation>
    <scope>NUCLEOTIDE SEQUENCE</scope>
</reference>
<name>A0A9P0EBR3_NEZVI</name>
<organism evidence="2 3">
    <name type="scientific">Nezara viridula</name>
    <name type="common">Southern green stink bug</name>
    <name type="synonym">Cimex viridulus</name>
    <dbReference type="NCBI Taxonomy" id="85310"/>
    <lineage>
        <taxon>Eukaryota</taxon>
        <taxon>Metazoa</taxon>
        <taxon>Ecdysozoa</taxon>
        <taxon>Arthropoda</taxon>
        <taxon>Hexapoda</taxon>
        <taxon>Insecta</taxon>
        <taxon>Pterygota</taxon>
        <taxon>Neoptera</taxon>
        <taxon>Paraneoptera</taxon>
        <taxon>Hemiptera</taxon>
        <taxon>Heteroptera</taxon>
        <taxon>Panheteroptera</taxon>
        <taxon>Pentatomomorpha</taxon>
        <taxon>Pentatomoidea</taxon>
        <taxon>Pentatomidae</taxon>
        <taxon>Pentatominae</taxon>
        <taxon>Nezara</taxon>
    </lineage>
</organism>
<dbReference type="Proteomes" id="UP001152798">
    <property type="component" value="Chromosome 1"/>
</dbReference>
<gene>
    <name evidence="2" type="ORF">NEZAVI_LOCUS2921</name>
</gene>
<dbReference type="EMBL" id="OV725077">
    <property type="protein sequence ID" value="CAH1392014.1"/>
    <property type="molecule type" value="Genomic_DNA"/>
</dbReference>
<evidence type="ECO:0000313" key="2">
    <source>
        <dbReference type="EMBL" id="CAH1392014.1"/>
    </source>
</evidence>